<sequence>MSNQGDDCYFYFYSTCNKGDSCSFRHCEAALGNETVCTLWQEGRCFRNICRFRHMEIDKKRSEIPCYWENQPVGCQKSNCAFHHAKGRYVDGLFLPPSKTALPSPPESAEDDVKMAQMSLQQNKLSVQSNPSPQLRGVMKVENSENVPSPTHPPVVINAADDDEDDDDQLSEEGDEAKTPVQQPTTEAHNGLRIISTRKSNANTKQDDNLNFGIKTLEEIKLKKLKEKTKKQGEGPSGVSVHPLQPRTIPVPEKENVRTVVRTVTLSTKQGEEPVIRLNLAERLGKRKASMAGKSVLPLKRNLAERLGKKIEILENTDKAPKRVQVPKSLKERLGLSSEQASMETEKAAKPTGEIHVKTLEEIRLERATQRRGEPQPKPQTEGRCKTEDPSSGPRPSPAVRIKTFSGALTEKRQKRLEEEKPKPEEFPTKTKVESEPKKQNILAPSVPSKVQLAEPAGKAKPAGEVRIKTLEEIKQEKALRMQQSGENVPAPPAQPEPAPPGRRLLRITKLIAPGREEKKVVELNKSSPKAVSAPAEPSDHSATNSAVKVKSLEEIMREKRQLKQRQEEKLQKEAAAVPSPIEKAIKDKTPSSGSPESSVVSGSAYQLAKKVLVKSPEDGVESPGKDAAVSLGKQAAQLLERKAKTKSKVCLKPSDGKTTSPTKQTLKRKAAESHPSAVAAVKPLSTTGGDTKEPSAKKAAVAVVPALPEDSLVSIPGREKPKASPELHLGSQADSVAQSEVSSSTSASPQVAVKTRRLSSTGAGKAPLSVEDDFEKLIWEISGGKLEAEIDLDPGKDEDDLLLELSEMIDS</sequence>
<dbReference type="OMA" id="NVRPSVM"/>
<dbReference type="Ensembl" id="ENSACUT00000009935.1">
    <property type="protein sequence ID" value="ENSACUP00000009313.1"/>
    <property type="gene ID" value="ENSACUG00000006312.1"/>
</dbReference>
<name>A0A663MCW6_ATHCN</name>
<evidence type="ECO:0000256" key="3">
    <source>
        <dbReference type="ARBA" id="ARBA00022771"/>
    </source>
</evidence>
<evidence type="ECO:0000256" key="2">
    <source>
        <dbReference type="ARBA" id="ARBA00022737"/>
    </source>
</evidence>
<feature type="compositionally biased region" description="Basic and acidic residues" evidence="6">
    <location>
        <begin position="462"/>
        <end position="480"/>
    </location>
</feature>
<dbReference type="InterPro" id="IPR000571">
    <property type="entry name" value="Znf_CCCH"/>
</dbReference>
<dbReference type="PANTHER" id="PTHR15725">
    <property type="entry name" value="ZN-FINGER, C-X8-C-X5-C-X3-H TYPE-CONTAINING"/>
    <property type="match status" value="1"/>
</dbReference>
<accession>A0A663MCW6</accession>
<feature type="compositionally biased region" description="Acidic residues" evidence="6">
    <location>
        <begin position="160"/>
        <end position="175"/>
    </location>
</feature>
<evidence type="ECO:0000256" key="5">
    <source>
        <dbReference type="PROSITE-ProRule" id="PRU00723"/>
    </source>
</evidence>
<dbReference type="OrthoDB" id="5395350at2759"/>
<feature type="domain" description="C3H1-type" evidence="7">
    <location>
        <begin position="2"/>
        <end position="29"/>
    </location>
</feature>
<feature type="compositionally biased region" description="Basic and acidic residues" evidence="6">
    <location>
        <begin position="551"/>
        <end position="573"/>
    </location>
</feature>
<dbReference type="Pfam" id="PF15663">
    <property type="entry name" value="zf-CCCH_3"/>
    <property type="match status" value="1"/>
</dbReference>
<dbReference type="AlphaFoldDB" id="A0A663MCW6"/>
<keyword evidence="3 5" id="KW-0863">Zinc-finger</keyword>
<dbReference type="PANTHER" id="PTHR15725:SF14">
    <property type="entry name" value="ZINC FINGER CCCH DOMAIN-CONTAINING PROTEIN 11A"/>
    <property type="match status" value="1"/>
</dbReference>
<feature type="compositionally biased region" description="Basic and acidic residues" evidence="6">
    <location>
        <begin position="344"/>
        <end position="389"/>
    </location>
</feature>
<dbReference type="GO" id="GO:0016973">
    <property type="term" value="P:poly(A)+ mRNA export from nucleus"/>
    <property type="evidence" value="ECO:0007669"/>
    <property type="project" value="TreeGrafter"/>
</dbReference>
<keyword evidence="9" id="KW-1185">Reference proteome</keyword>
<feature type="zinc finger region" description="C3H1-type" evidence="5">
    <location>
        <begin position="31"/>
        <end position="57"/>
    </location>
</feature>
<feature type="compositionally biased region" description="Low complexity" evidence="6">
    <location>
        <begin position="698"/>
        <end position="709"/>
    </location>
</feature>
<keyword evidence="2" id="KW-0677">Repeat</keyword>
<evidence type="ECO:0000259" key="7">
    <source>
        <dbReference type="PROSITE" id="PS50103"/>
    </source>
</evidence>
<reference evidence="8" key="2">
    <citation type="submission" date="2025-09" db="UniProtKB">
        <authorList>
            <consortium name="Ensembl"/>
        </authorList>
    </citation>
    <scope>IDENTIFICATION</scope>
</reference>
<gene>
    <name evidence="8" type="primary">ZC3H11A</name>
</gene>
<feature type="region of interest" description="Disordered" evidence="6">
    <location>
        <begin position="142"/>
        <end position="207"/>
    </location>
</feature>
<feature type="compositionally biased region" description="Basic and acidic residues" evidence="6">
    <location>
        <begin position="410"/>
        <end position="439"/>
    </location>
</feature>
<dbReference type="KEGG" id="acun:113488812"/>
<evidence type="ECO:0000256" key="4">
    <source>
        <dbReference type="ARBA" id="ARBA00022833"/>
    </source>
</evidence>
<evidence type="ECO:0000256" key="6">
    <source>
        <dbReference type="SAM" id="MobiDB-lite"/>
    </source>
</evidence>
<feature type="zinc finger region" description="C3H1-type" evidence="5">
    <location>
        <begin position="2"/>
        <end position="29"/>
    </location>
</feature>
<dbReference type="CTD" id="9877"/>
<feature type="compositionally biased region" description="Low complexity" evidence="6">
    <location>
        <begin position="591"/>
        <end position="602"/>
    </location>
</feature>
<feature type="region of interest" description="Disordered" evidence="6">
    <location>
        <begin position="644"/>
        <end position="768"/>
    </location>
</feature>
<organism evidence="8 9">
    <name type="scientific">Athene cunicularia</name>
    <name type="common">Burrowing owl</name>
    <name type="synonym">Speotyto cunicularia</name>
    <dbReference type="NCBI Taxonomy" id="194338"/>
    <lineage>
        <taxon>Eukaryota</taxon>
        <taxon>Metazoa</taxon>
        <taxon>Chordata</taxon>
        <taxon>Craniata</taxon>
        <taxon>Vertebrata</taxon>
        <taxon>Euteleostomi</taxon>
        <taxon>Archelosauria</taxon>
        <taxon>Archosauria</taxon>
        <taxon>Dinosauria</taxon>
        <taxon>Saurischia</taxon>
        <taxon>Theropoda</taxon>
        <taxon>Coelurosauria</taxon>
        <taxon>Aves</taxon>
        <taxon>Neognathae</taxon>
        <taxon>Neoaves</taxon>
        <taxon>Telluraves</taxon>
        <taxon>Strigiformes</taxon>
        <taxon>Strigidae</taxon>
        <taxon>Athene</taxon>
    </lineage>
</organism>
<evidence type="ECO:0000256" key="1">
    <source>
        <dbReference type="ARBA" id="ARBA00022723"/>
    </source>
</evidence>
<dbReference type="RefSeq" id="XP_026719938.1">
    <property type="nucleotide sequence ID" value="XM_026864137.1"/>
</dbReference>
<evidence type="ECO:0000313" key="8">
    <source>
        <dbReference type="Ensembl" id="ENSACUP00000009313.1"/>
    </source>
</evidence>
<dbReference type="Gene3D" id="4.10.1000.10">
    <property type="entry name" value="Zinc finger, CCCH-type"/>
    <property type="match status" value="1"/>
</dbReference>
<dbReference type="FunFam" id="4.10.1000.10:FF:000024">
    <property type="entry name" value="Zinc finger CCCH domain-containing protein 11A"/>
    <property type="match status" value="1"/>
</dbReference>
<dbReference type="SMART" id="SM00356">
    <property type="entry name" value="ZnF_C3H1"/>
    <property type="match status" value="3"/>
</dbReference>
<dbReference type="InterPro" id="IPR041686">
    <property type="entry name" value="Znf-CCCH_3"/>
</dbReference>
<keyword evidence="1 5" id="KW-0479">Metal-binding</keyword>
<protein>
    <submittedName>
        <fullName evidence="8">Zinc finger CCCH-type containing 11A</fullName>
    </submittedName>
</protein>
<reference evidence="8" key="1">
    <citation type="submission" date="2025-08" db="UniProtKB">
        <authorList>
            <consortium name="Ensembl"/>
        </authorList>
    </citation>
    <scope>IDENTIFICATION</scope>
</reference>
<feature type="region of interest" description="Disordered" evidence="6">
    <location>
        <begin position="227"/>
        <end position="247"/>
    </location>
</feature>
<dbReference type="GeneID" id="113488812"/>
<dbReference type="RefSeq" id="XP_026719939.1">
    <property type="nucleotide sequence ID" value="XM_026864138.1"/>
</dbReference>
<proteinExistence type="predicted"/>
<feature type="domain" description="C3H1-type" evidence="7">
    <location>
        <begin position="31"/>
        <end position="57"/>
    </location>
</feature>
<dbReference type="Proteomes" id="UP000472269">
    <property type="component" value="Unplaced"/>
</dbReference>
<feature type="compositionally biased region" description="Low complexity" evidence="6">
    <location>
        <begin position="732"/>
        <end position="754"/>
    </location>
</feature>
<feature type="region of interest" description="Disordered" evidence="6">
    <location>
        <begin position="322"/>
        <end position="602"/>
    </location>
</feature>
<keyword evidence="4 5" id="KW-0862">Zinc</keyword>
<feature type="compositionally biased region" description="Pro residues" evidence="6">
    <location>
        <begin position="490"/>
        <end position="501"/>
    </location>
</feature>
<dbReference type="PROSITE" id="PS50103">
    <property type="entry name" value="ZF_C3H1"/>
    <property type="match status" value="2"/>
</dbReference>
<dbReference type="GO" id="GO:0008270">
    <property type="term" value="F:zinc ion binding"/>
    <property type="evidence" value="ECO:0007669"/>
    <property type="project" value="UniProtKB-KW"/>
</dbReference>
<evidence type="ECO:0000313" key="9">
    <source>
        <dbReference type="Proteomes" id="UP000472269"/>
    </source>
</evidence>